<feature type="transmembrane region" description="Helical" evidence="9">
    <location>
        <begin position="363"/>
        <end position="390"/>
    </location>
</feature>
<feature type="transmembrane region" description="Helical" evidence="9">
    <location>
        <begin position="34"/>
        <end position="60"/>
    </location>
</feature>
<organism evidence="11 12">
    <name type="scientific">Lautropia dentalis</name>
    <dbReference type="NCBI Taxonomy" id="2490857"/>
    <lineage>
        <taxon>Bacteria</taxon>
        <taxon>Pseudomonadati</taxon>
        <taxon>Pseudomonadota</taxon>
        <taxon>Betaproteobacteria</taxon>
        <taxon>Burkholderiales</taxon>
        <taxon>Burkholderiaceae</taxon>
        <taxon>Lautropia</taxon>
    </lineage>
</organism>
<dbReference type="NCBIfam" id="TIGR00883">
    <property type="entry name" value="2A0106"/>
    <property type="match status" value="1"/>
</dbReference>
<evidence type="ECO:0000256" key="9">
    <source>
        <dbReference type="SAM" id="Phobius"/>
    </source>
</evidence>
<evidence type="ECO:0000256" key="5">
    <source>
        <dbReference type="ARBA" id="ARBA00022692"/>
    </source>
</evidence>
<dbReference type="PANTHER" id="PTHR43045">
    <property type="entry name" value="SHIKIMATE TRANSPORTER"/>
    <property type="match status" value="1"/>
</dbReference>
<dbReference type="InterPro" id="IPR020846">
    <property type="entry name" value="MFS_dom"/>
</dbReference>
<dbReference type="PANTHER" id="PTHR43045:SF2">
    <property type="entry name" value="INNER MEMBRANE METABOLITE TRANSPORT PROTEIN YHJE"/>
    <property type="match status" value="1"/>
</dbReference>
<keyword evidence="6 9" id="KW-1133">Transmembrane helix</keyword>
<dbReference type="Proteomes" id="UP000270261">
    <property type="component" value="Unassembled WGS sequence"/>
</dbReference>
<dbReference type="EMBL" id="RRUE01000002">
    <property type="protein sequence ID" value="RRN43748.1"/>
    <property type="molecule type" value="Genomic_DNA"/>
</dbReference>
<keyword evidence="3" id="KW-1003">Cell membrane</keyword>
<proteinExistence type="predicted"/>
<evidence type="ECO:0000256" key="2">
    <source>
        <dbReference type="ARBA" id="ARBA00022448"/>
    </source>
</evidence>
<evidence type="ECO:0000256" key="6">
    <source>
        <dbReference type="ARBA" id="ARBA00022989"/>
    </source>
</evidence>
<feature type="transmembrane region" description="Helical" evidence="9">
    <location>
        <begin position="338"/>
        <end position="357"/>
    </location>
</feature>
<dbReference type="InterPro" id="IPR004736">
    <property type="entry name" value="MHS_symport"/>
</dbReference>
<dbReference type="Gene3D" id="1.20.1250.20">
    <property type="entry name" value="MFS general substrate transporter like domains"/>
    <property type="match status" value="1"/>
</dbReference>
<dbReference type="PROSITE" id="PS00216">
    <property type="entry name" value="SUGAR_TRANSPORT_1"/>
    <property type="match status" value="1"/>
</dbReference>
<comment type="subcellular location">
    <subcellularLocation>
        <location evidence="1">Cell inner membrane</location>
        <topology evidence="1">Multi-pass membrane protein</topology>
    </subcellularLocation>
</comment>
<dbReference type="FunFam" id="1.20.1250.20:FF:000001">
    <property type="entry name" value="Dicarboxylate MFS transporter"/>
    <property type="match status" value="1"/>
</dbReference>
<feature type="transmembrane region" description="Helical" evidence="9">
    <location>
        <begin position="426"/>
        <end position="447"/>
    </location>
</feature>
<keyword evidence="2" id="KW-0813">Transport</keyword>
<dbReference type="AlphaFoldDB" id="A0A426FML4"/>
<dbReference type="InterPro" id="IPR036259">
    <property type="entry name" value="MFS_trans_sf"/>
</dbReference>
<feature type="region of interest" description="Disordered" evidence="8">
    <location>
        <begin position="1"/>
        <end position="22"/>
    </location>
</feature>
<feature type="transmembrane region" description="Helical" evidence="9">
    <location>
        <begin position="179"/>
        <end position="201"/>
    </location>
</feature>
<name>A0A426FML4_9BURK</name>
<reference evidence="11 12" key="1">
    <citation type="submission" date="2018-11" db="EMBL/GenBank/DDBJ databases">
        <title>Genome sequencing of Lautropia sp. KCOM 2505 (= ChDC F240).</title>
        <authorList>
            <person name="Kook J.-K."/>
            <person name="Park S.-N."/>
            <person name="Lim Y.K."/>
        </authorList>
    </citation>
    <scope>NUCLEOTIDE SEQUENCE [LARGE SCALE GENOMIC DNA]</scope>
    <source>
        <strain evidence="11 12">KCOM 2505</strain>
    </source>
</reference>
<dbReference type="RefSeq" id="WP_125095952.1">
    <property type="nucleotide sequence ID" value="NZ_RRUE01000002.1"/>
</dbReference>
<evidence type="ECO:0000256" key="4">
    <source>
        <dbReference type="ARBA" id="ARBA00022519"/>
    </source>
</evidence>
<evidence type="ECO:0000256" key="3">
    <source>
        <dbReference type="ARBA" id="ARBA00022475"/>
    </source>
</evidence>
<evidence type="ECO:0000256" key="7">
    <source>
        <dbReference type="ARBA" id="ARBA00023136"/>
    </source>
</evidence>
<feature type="transmembrane region" description="Helical" evidence="9">
    <location>
        <begin position="207"/>
        <end position="228"/>
    </location>
</feature>
<dbReference type="PROSITE" id="PS50850">
    <property type="entry name" value="MFS"/>
    <property type="match status" value="1"/>
</dbReference>
<dbReference type="CDD" id="cd17369">
    <property type="entry name" value="MFS_ShiA_like"/>
    <property type="match status" value="1"/>
</dbReference>
<feature type="transmembrane region" description="Helical" evidence="9">
    <location>
        <begin position="402"/>
        <end position="420"/>
    </location>
</feature>
<feature type="transmembrane region" description="Helical" evidence="9">
    <location>
        <begin position="72"/>
        <end position="95"/>
    </location>
</feature>
<dbReference type="InterPro" id="IPR005828">
    <property type="entry name" value="MFS_sugar_transport-like"/>
</dbReference>
<evidence type="ECO:0000256" key="8">
    <source>
        <dbReference type="SAM" id="MobiDB-lite"/>
    </source>
</evidence>
<feature type="transmembrane region" description="Helical" evidence="9">
    <location>
        <begin position="305"/>
        <end position="326"/>
    </location>
</feature>
<dbReference type="OrthoDB" id="6766492at2"/>
<accession>A0A426FML4</accession>
<evidence type="ECO:0000256" key="1">
    <source>
        <dbReference type="ARBA" id="ARBA00004429"/>
    </source>
</evidence>
<keyword evidence="12" id="KW-1185">Reference proteome</keyword>
<dbReference type="Pfam" id="PF00083">
    <property type="entry name" value="Sugar_tr"/>
    <property type="match status" value="1"/>
</dbReference>
<gene>
    <name evidence="11" type="ORF">EHV23_10030</name>
</gene>
<dbReference type="GO" id="GO:0022857">
    <property type="term" value="F:transmembrane transporter activity"/>
    <property type="evidence" value="ECO:0007669"/>
    <property type="project" value="InterPro"/>
</dbReference>
<dbReference type="GO" id="GO:0005886">
    <property type="term" value="C:plasma membrane"/>
    <property type="evidence" value="ECO:0007669"/>
    <property type="project" value="UniProtKB-SubCell"/>
</dbReference>
<evidence type="ECO:0000259" key="10">
    <source>
        <dbReference type="PROSITE" id="PS50850"/>
    </source>
</evidence>
<keyword evidence="5 9" id="KW-0812">Transmembrane</keyword>
<feature type="domain" description="Major facilitator superfamily (MFS) profile" evidence="10">
    <location>
        <begin position="34"/>
        <end position="453"/>
    </location>
</feature>
<dbReference type="SUPFAM" id="SSF103473">
    <property type="entry name" value="MFS general substrate transporter"/>
    <property type="match status" value="1"/>
</dbReference>
<evidence type="ECO:0000313" key="12">
    <source>
        <dbReference type="Proteomes" id="UP000270261"/>
    </source>
</evidence>
<keyword evidence="7 9" id="KW-0472">Membrane</keyword>
<keyword evidence="4" id="KW-0997">Cell inner membrane</keyword>
<comment type="caution">
    <text evidence="11">The sequence shown here is derived from an EMBL/GenBank/DDBJ whole genome shotgun (WGS) entry which is preliminary data.</text>
</comment>
<dbReference type="InterPro" id="IPR005829">
    <property type="entry name" value="Sugar_transporter_CS"/>
</dbReference>
<evidence type="ECO:0000313" key="11">
    <source>
        <dbReference type="EMBL" id="RRN43748.1"/>
    </source>
</evidence>
<feature type="transmembrane region" description="Helical" evidence="9">
    <location>
        <begin position="107"/>
        <end position="125"/>
    </location>
</feature>
<feature type="transmembrane region" description="Helical" evidence="9">
    <location>
        <begin position="266"/>
        <end position="285"/>
    </location>
</feature>
<sequence>MNDAHSASGSVAAADPSAPHPESALHLRNNPYKVAIASMVGTAIEFYDYYIYAAAAVLVFNTQFFDKSDDHVAILLSMSTLALAFFARPFGAMLFGHFGDKIGRKKTLVASLLLMGLSTVAIGLLPNYQSIGIWAPILLCVFRMGQGLGLGGEWGGAALVATENAPDGKRAWFGTFPQLGAPLGLLLANGAFFGVSAWFGSEVLVEWAWRIPFIASLLMVAVGLYVRLSLHESHVYREAEHRKQTLNAPVKEVVVKFWKPIVQGTFIMVATYVLFYVMTAFVQVYSKTPVTLSPAGHAMGLGIPANTFTGILMIGAVVFGIATSLSGVVADRIGRRRWLIWVTVAIIALGLAMPLFLEHATPAGVLTFIVVGMFIMGFTFGPMAALLPELFPTNVRYSGSSLAYNLAAIVGASVATIVAIELNARFGLIGVGVYLAINGVLSLLALLSIHETKDESLLENPVA</sequence>
<protein>
    <submittedName>
        <fullName evidence="11">MFS transporter</fullName>
    </submittedName>
</protein>